<evidence type="ECO:0000256" key="1">
    <source>
        <dbReference type="SAM" id="MobiDB-lite"/>
    </source>
</evidence>
<feature type="region of interest" description="Disordered" evidence="1">
    <location>
        <begin position="1"/>
        <end position="68"/>
    </location>
</feature>
<gene>
    <name evidence="2" type="ORF">DEO72_LG6g469</name>
</gene>
<dbReference type="Proteomes" id="UP000501690">
    <property type="component" value="Linkage Group LG6"/>
</dbReference>
<proteinExistence type="predicted"/>
<reference evidence="2 3" key="1">
    <citation type="submission" date="2019-04" db="EMBL/GenBank/DDBJ databases">
        <title>An improved genome assembly and genetic linkage map for asparagus bean, Vigna unguiculata ssp. sesquipedialis.</title>
        <authorList>
            <person name="Xia Q."/>
            <person name="Zhang R."/>
            <person name="Dong Y."/>
        </authorList>
    </citation>
    <scope>NUCLEOTIDE SEQUENCE [LARGE SCALE GENOMIC DNA]</scope>
    <source>
        <tissue evidence="2">Leaf</tissue>
    </source>
</reference>
<dbReference type="AlphaFoldDB" id="A0A4D6M4S4"/>
<accession>A0A4D6M4S4</accession>
<feature type="compositionally biased region" description="Basic and acidic residues" evidence="1">
    <location>
        <begin position="57"/>
        <end position="68"/>
    </location>
</feature>
<keyword evidence="3" id="KW-1185">Reference proteome</keyword>
<organism evidence="2 3">
    <name type="scientific">Vigna unguiculata</name>
    <name type="common">Cowpea</name>
    <dbReference type="NCBI Taxonomy" id="3917"/>
    <lineage>
        <taxon>Eukaryota</taxon>
        <taxon>Viridiplantae</taxon>
        <taxon>Streptophyta</taxon>
        <taxon>Embryophyta</taxon>
        <taxon>Tracheophyta</taxon>
        <taxon>Spermatophyta</taxon>
        <taxon>Magnoliopsida</taxon>
        <taxon>eudicotyledons</taxon>
        <taxon>Gunneridae</taxon>
        <taxon>Pentapetalae</taxon>
        <taxon>rosids</taxon>
        <taxon>fabids</taxon>
        <taxon>Fabales</taxon>
        <taxon>Fabaceae</taxon>
        <taxon>Papilionoideae</taxon>
        <taxon>50 kb inversion clade</taxon>
        <taxon>NPAAA clade</taxon>
        <taxon>indigoferoid/millettioid clade</taxon>
        <taxon>Phaseoleae</taxon>
        <taxon>Vigna</taxon>
    </lineage>
</organism>
<dbReference type="EMBL" id="CP039350">
    <property type="protein sequence ID" value="QCD95773.1"/>
    <property type="molecule type" value="Genomic_DNA"/>
</dbReference>
<name>A0A4D6M4S4_VIGUN</name>
<sequence length="95" mass="10297">MGVVKPDNTHCPSRLDDQDVLGWPNNPNGPDWSYDINGSSGSDDPNRIDDPDEPGGLEDRDRLNRPDNHYGLVNLMAQAGRASPTTHTGLAGQMT</sequence>
<evidence type="ECO:0000313" key="3">
    <source>
        <dbReference type="Proteomes" id="UP000501690"/>
    </source>
</evidence>
<evidence type="ECO:0000313" key="2">
    <source>
        <dbReference type="EMBL" id="QCD95773.1"/>
    </source>
</evidence>
<protein>
    <submittedName>
        <fullName evidence="2">Uncharacterized protein</fullName>
    </submittedName>
</protein>